<dbReference type="Proteomes" id="UP000295117">
    <property type="component" value="Unassembled WGS sequence"/>
</dbReference>
<proteinExistence type="predicted"/>
<evidence type="ECO:0000313" key="1">
    <source>
        <dbReference type="EMBL" id="TDZ78255.1"/>
    </source>
</evidence>
<organism evidence="1 2">
    <name type="scientific">Mycobacteroides salmoniphilum</name>
    <dbReference type="NCBI Taxonomy" id="404941"/>
    <lineage>
        <taxon>Bacteria</taxon>
        <taxon>Bacillati</taxon>
        <taxon>Actinomycetota</taxon>
        <taxon>Actinomycetes</taxon>
        <taxon>Mycobacteriales</taxon>
        <taxon>Mycobacteriaceae</taxon>
        <taxon>Mycobacteroides</taxon>
    </lineage>
</organism>
<dbReference type="RefSeq" id="WP_134073119.1">
    <property type="nucleotide sequence ID" value="NZ_PECH01000009.1"/>
</dbReference>
<comment type="caution">
    <text evidence="1">The sequence shown here is derived from an EMBL/GenBank/DDBJ whole genome shotgun (WGS) entry which is preliminary data.</text>
</comment>
<reference evidence="1 2" key="1">
    <citation type="journal article" date="2019" name="Sci. Rep.">
        <title>Extended insight into the Mycobacterium chelonae-abscessus complex through whole genome sequencing of Mycobacterium salmoniphilum outbreak and Mycobacterium salmoniphilum-like strains.</title>
        <authorList>
            <person name="Behra P.R.K."/>
            <person name="Das S."/>
            <person name="Pettersson B.M.F."/>
            <person name="Shirreff L."/>
            <person name="DuCote T."/>
            <person name="Jacobsson K.G."/>
            <person name="Ennis D.G."/>
            <person name="Kirsebom L.A."/>
        </authorList>
    </citation>
    <scope>NUCLEOTIDE SEQUENCE [LARGE SCALE GENOMIC DNA]</scope>
    <source>
        <strain evidence="1 2">DE 4585</strain>
    </source>
</reference>
<dbReference type="EMBL" id="PECH01000009">
    <property type="protein sequence ID" value="TDZ78255.1"/>
    <property type="molecule type" value="Genomic_DNA"/>
</dbReference>
<gene>
    <name evidence="1" type="ORF">DE4585_04092</name>
</gene>
<name>A0A4R8RVJ9_9MYCO</name>
<sequence length="97" mass="11073">MSSTDIDASDAIVVYLRRYPGKNDEEFQAHFGVEGATTALEQVRLILDEAIKIQPDWNRMSLNDAGDYVEAVMHERHPELSRQALEAIGNYFTYLVR</sequence>
<dbReference type="AlphaFoldDB" id="A0A4R8RVJ9"/>
<evidence type="ECO:0000313" key="2">
    <source>
        <dbReference type="Proteomes" id="UP000295117"/>
    </source>
</evidence>
<protein>
    <submittedName>
        <fullName evidence="1">Uncharacterized protein</fullName>
    </submittedName>
</protein>
<accession>A0A4R8RVJ9</accession>